<dbReference type="Proteomes" id="UP001164390">
    <property type="component" value="Chromosome"/>
</dbReference>
<sequence length="56" mass="6123">MEIDAVIFDWGGTLTPWAKIDYRDEWRSVARAVAPGDVESASSALLDAAQSVWARA</sequence>
<evidence type="ECO:0000313" key="1">
    <source>
        <dbReference type="EMBL" id="UYM04473.1"/>
    </source>
</evidence>
<reference evidence="1" key="1">
    <citation type="submission" date="2022-01" db="EMBL/GenBank/DDBJ databases">
        <title>Nocardioidaceae gen. sp. A5X3R13.</title>
        <authorList>
            <person name="Lopez Marin M.A."/>
            <person name="Uhlik O."/>
        </authorList>
    </citation>
    <scope>NUCLEOTIDE SEQUENCE</scope>
    <source>
        <strain evidence="1">A5X3R13</strain>
    </source>
</reference>
<dbReference type="SUPFAM" id="SSF56784">
    <property type="entry name" value="HAD-like"/>
    <property type="match status" value="1"/>
</dbReference>
<dbReference type="EMBL" id="CP094970">
    <property type="protein sequence ID" value="UYM04473.1"/>
    <property type="molecule type" value="Genomic_DNA"/>
</dbReference>
<evidence type="ECO:0000313" key="2">
    <source>
        <dbReference type="Proteomes" id="UP001164390"/>
    </source>
</evidence>
<accession>A0AA46TFZ2</accession>
<dbReference type="AlphaFoldDB" id="A0AA46TFZ2"/>
<keyword evidence="2" id="KW-1185">Reference proteome</keyword>
<dbReference type="KEGG" id="sgrg:L0C25_18325"/>
<protein>
    <recommendedName>
        <fullName evidence="3">HAD family hydrolase</fullName>
    </recommendedName>
</protein>
<dbReference type="InterPro" id="IPR036412">
    <property type="entry name" value="HAD-like_sf"/>
</dbReference>
<evidence type="ECO:0008006" key="3">
    <source>
        <dbReference type="Google" id="ProtNLM"/>
    </source>
</evidence>
<proteinExistence type="predicted"/>
<name>A0AA46TFZ2_9ACTN</name>
<gene>
    <name evidence="1" type="ORF">L0C25_18325</name>
</gene>
<organism evidence="1 2">
    <name type="scientific">Solicola gregarius</name>
    <dbReference type="NCBI Taxonomy" id="2908642"/>
    <lineage>
        <taxon>Bacteria</taxon>
        <taxon>Bacillati</taxon>
        <taxon>Actinomycetota</taxon>
        <taxon>Actinomycetes</taxon>
        <taxon>Propionibacteriales</taxon>
        <taxon>Nocardioidaceae</taxon>
        <taxon>Solicola</taxon>
    </lineage>
</organism>
<dbReference type="RefSeq" id="WP_271633195.1">
    <property type="nucleotide sequence ID" value="NZ_CP094970.1"/>
</dbReference>